<evidence type="ECO:0000313" key="2">
    <source>
        <dbReference type="Proteomes" id="UP001159363"/>
    </source>
</evidence>
<evidence type="ECO:0000313" key="1">
    <source>
        <dbReference type="EMBL" id="KAJ8883064.1"/>
    </source>
</evidence>
<organism evidence="1 2">
    <name type="scientific">Dryococelus australis</name>
    <dbReference type="NCBI Taxonomy" id="614101"/>
    <lineage>
        <taxon>Eukaryota</taxon>
        <taxon>Metazoa</taxon>
        <taxon>Ecdysozoa</taxon>
        <taxon>Arthropoda</taxon>
        <taxon>Hexapoda</taxon>
        <taxon>Insecta</taxon>
        <taxon>Pterygota</taxon>
        <taxon>Neoptera</taxon>
        <taxon>Polyneoptera</taxon>
        <taxon>Phasmatodea</taxon>
        <taxon>Verophasmatodea</taxon>
        <taxon>Anareolatae</taxon>
        <taxon>Phasmatidae</taxon>
        <taxon>Eurycanthinae</taxon>
        <taxon>Dryococelus</taxon>
    </lineage>
</organism>
<dbReference type="Gene3D" id="3.30.420.10">
    <property type="entry name" value="Ribonuclease H-like superfamily/Ribonuclease H"/>
    <property type="match status" value="1"/>
</dbReference>
<dbReference type="PANTHER" id="PTHR47326:SF1">
    <property type="entry name" value="HTH PSQ-TYPE DOMAIN-CONTAINING PROTEIN"/>
    <property type="match status" value="1"/>
</dbReference>
<gene>
    <name evidence="1" type="ORF">PR048_014903</name>
</gene>
<proteinExistence type="predicted"/>
<protein>
    <submittedName>
        <fullName evidence="1">Uncharacterized protein</fullName>
    </submittedName>
</protein>
<name>A0ABQ9HFG1_9NEOP</name>
<reference evidence="1 2" key="1">
    <citation type="submission" date="2023-02" db="EMBL/GenBank/DDBJ databases">
        <title>LHISI_Scaffold_Assembly.</title>
        <authorList>
            <person name="Stuart O.P."/>
            <person name="Cleave R."/>
            <person name="Magrath M.J.L."/>
            <person name="Mikheyev A.S."/>
        </authorList>
    </citation>
    <scope>NUCLEOTIDE SEQUENCE [LARGE SCALE GENOMIC DNA]</scope>
    <source>
        <strain evidence="1">Daus_M_001</strain>
        <tissue evidence="1">Leg muscle</tissue>
    </source>
</reference>
<accession>A0ABQ9HFG1</accession>
<keyword evidence="2" id="KW-1185">Reference proteome</keyword>
<dbReference type="PANTHER" id="PTHR47326">
    <property type="entry name" value="TRANSPOSABLE ELEMENT TC3 TRANSPOSASE-LIKE PROTEIN"/>
    <property type="match status" value="1"/>
</dbReference>
<dbReference type="InterPro" id="IPR036397">
    <property type="entry name" value="RNaseH_sf"/>
</dbReference>
<dbReference type="Proteomes" id="UP001159363">
    <property type="component" value="Chromosome 4"/>
</dbReference>
<dbReference type="EMBL" id="JARBHB010000005">
    <property type="protein sequence ID" value="KAJ8883064.1"/>
    <property type="molecule type" value="Genomic_DNA"/>
</dbReference>
<sequence length="111" mass="13162">MLEDHAQCRYWRLNMLHQYADNGRVKVDGTSGYHAYHYAATHHLQPADLPHSVQICQWLLQQHDVDQDFISCILWTDEVCFTREGITNSHNHHLWTPASPHHFIYFNVFFS</sequence>
<comment type="caution">
    <text evidence="1">The sequence shown here is derived from an EMBL/GenBank/DDBJ whole genome shotgun (WGS) entry which is preliminary data.</text>
</comment>